<evidence type="ECO:0000313" key="4">
    <source>
        <dbReference type="Proteomes" id="UP000075604"/>
    </source>
</evidence>
<accession>A0A150P1L3</accession>
<comment type="caution">
    <text evidence="3">The sequence shown here is derived from an EMBL/GenBank/DDBJ whole genome shotgun (WGS) entry which is preliminary data.</text>
</comment>
<dbReference type="AlphaFoldDB" id="A0A150P1L3"/>
<feature type="domain" description="AAA+ ATPase" evidence="2">
    <location>
        <begin position="537"/>
        <end position="702"/>
    </location>
</feature>
<dbReference type="PANTHER" id="PTHR37291">
    <property type="entry name" value="5-METHYLCYTOSINE-SPECIFIC RESTRICTION ENZYME B"/>
    <property type="match status" value="1"/>
</dbReference>
<reference evidence="3 4" key="1">
    <citation type="submission" date="2014-02" db="EMBL/GenBank/DDBJ databases">
        <title>The small core and large imbalanced accessory genome model reveals a collaborative survival strategy of Sorangium cellulosum strains in nature.</title>
        <authorList>
            <person name="Han K."/>
            <person name="Peng R."/>
            <person name="Blom J."/>
            <person name="Li Y.-Z."/>
        </authorList>
    </citation>
    <scope>NUCLEOTIDE SEQUENCE [LARGE SCALE GENOMIC DNA]</scope>
    <source>
        <strain evidence="3 4">So0157-18</strain>
    </source>
</reference>
<dbReference type="EMBL" id="JELX01004307">
    <property type="protein sequence ID" value="KYF49056.1"/>
    <property type="molecule type" value="Genomic_DNA"/>
</dbReference>
<feature type="region of interest" description="Disordered" evidence="1">
    <location>
        <begin position="1"/>
        <end position="24"/>
    </location>
</feature>
<dbReference type="InterPro" id="IPR011704">
    <property type="entry name" value="ATPase_dyneun-rel_AAA"/>
</dbReference>
<dbReference type="PANTHER" id="PTHR37291:SF1">
    <property type="entry name" value="TYPE IV METHYL-DIRECTED RESTRICTION ENZYME ECOKMCRB SUBUNIT"/>
    <property type="match status" value="1"/>
</dbReference>
<feature type="region of interest" description="Disordered" evidence="1">
    <location>
        <begin position="475"/>
        <end position="496"/>
    </location>
</feature>
<dbReference type="InterPro" id="IPR003593">
    <property type="entry name" value="AAA+_ATPase"/>
</dbReference>
<dbReference type="Gene3D" id="3.40.50.300">
    <property type="entry name" value="P-loop containing nucleotide triphosphate hydrolases"/>
    <property type="match status" value="1"/>
</dbReference>
<evidence type="ECO:0000313" key="3">
    <source>
        <dbReference type="EMBL" id="KYF49056.1"/>
    </source>
</evidence>
<sequence>MSSAAPWITSETTPAPAEATTDRPDANRIALRALRSLLDAAAPMDLTVEGAPVHVEVERLPSAPWPARGLEGLDQSADGPLPRAVRLRCTWPGGSTELLFSVAWWQTKGAYRHLVGIKINVVSTSREILWTTVALRLRDRLNGEVVPVPALFSAWRRKDEDHEEKFRQRSMPLKLAVERAGLPLASPWNMEAFSIRLPDGEVLPSPEEGFRRLAHLALLKLPFFLRDGEEGIEGKPLFDLAALTATNGERQGGPAAATAVPEVVEPALRPSDDARRDGVWSMPGGVRHYKQTLDTLLSELRDRRLPEADFFALLHDRYEVTGETARQGYTNLLLHLGLVKLSEDRLELTPEGESYLENPQPRALFERLHATYTGFLEVLVIAKALGRMDTTSARNLLTALLAKAWRTSNQVSFRRNWLLSLAATERQGDGDALTDLGRQLLADHAAEEARIRSRLDELLADRSILGDSVVTGGDVDEDLVTTPGTTTPTPPEPHASTAPSAWFDETLDLTAELARPFVSELELPAGLLAQACAALSAGKHLLFVGPPGTGKTQLAQALAKAAASDGYCTGAFVATASADWTTFDTIGGYALQQNNTLAFRPGVFLRAVERYQWLVIDELNRADVDRAFGELMTVLSGHPIDTALLREDGRTISIGPNESHTYRVSPTFRVIATMNTWDKTSLFRLSYAVQRRFAMIHVDAPDEATYARLLEAHARREGVAPPLPDGAIGQLTRLFSASGLLAHRAIGPAVTLDMVHYMRRRQASGDGLAEAMAMYLLPQLEGLPQEPAAKVLRVLLSSLTGWTSSEAVARLRRRYEELFPHQTFGDA</sequence>
<dbReference type="InterPro" id="IPR052934">
    <property type="entry name" value="Methyl-DNA_Rec/Restrict_Enz"/>
</dbReference>
<dbReference type="Pfam" id="PF07728">
    <property type="entry name" value="AAA_5"/>
    <property type="match status" value="1"/>
</dbReference>
<dbReference type="GO" id="GO:0005524">
    <property type="term" value="F:ATP binding"/>
    <property type="evidence" value="ECO:0007669"/>
    <property type="project" value="InterPro"/>
</dbReference>
<dbReference type="InterPro" id="IPR027417">
    <property type="entry name" value="P-loop_NTPase"/>
</dbReference>
<dbReference type="SUPFAM" id="SSF52540">
    <property type="entry name" value="P-loop containing nucleoside triphosphate hydrolases"/>
    <property type="match status" value="1"/>
</dbReference>
<gene>
    <name evidence="3" type="ORF">BE04_29865</name>
</gene>
<evidence type="ECO:0000259" key="2">
    <source>
        <dbReference type="SMART" id="SM00382"/>
    </source>
</evidence>
<dbReference type="GO" id="GO:0016887">
    <property type="term" value="F:ATP hydrolysis activity"/>
    <property type="evidence" value="ECO:0007669"/>
    <property type="project" value="InterPro"/>
</dbReference>
<protein>
    <recommendedName>
        <fullName evidence="2">AAA+ ATPase domain-containing protein</fullName>
    </recommendedName>
</protein>
<evidence type="ECO:0000256" key="1">
    <source>
        <dbReference type="SAM" id="MobiDB-lite"/>
    </source>
</evidence>
<dbReference type="Proteomes" id="UP000075604">
    <property type="component" value="Unassembled WGS sequence"/>
</dbReference>
<proteinExistence type="predicted"/>
<name>A0A150P1L3_SORCE</name>
<dbReference type="SMART" id="SM00382">
    <property type="entry name" value="AAA"/>
    <property type="match status" value="1"/>
</dbReference>
<organism evidence="3 4">
    <name type="scientific">Sorangium cellulosum</name>
    <name type="common">Polyangium cellulosum</name>
    <dbReference type="NCBI Taxonomy" id="56"/>
    <lineage>
        <taxon>Bacteria</taxon>
        <taxon>Pseudomonadati</taxon>
        <taxon>Myxococcota</taxon>
        <taxon>Polyangia</taxon>
        <taxon>Polyangiales</taxon>
        <taxon>Polyangiaceae</taxon>
        <taxon>Sorangium</taxon>
    </lineage>
</organism>